<dbReference type="PANTHER" id="PTHR44846">
    <property type="entry name" value="MANNOSYL-D-GLYCERATE TRANSPORT/METABOLISM SYSTEM REPRESSOR MNGR-RELATED"/>
    <property type="match status" value="1"/>
</dbReference>
<dbReference type="OrthoDB" id="9816541at2"/>
<evidence type="ECO:0000256" key="3">
    <source>
        <dbReference type="ARBA" id="ARBA00023163"/>
    </source>
</evidence>
<dbReference type="PANTHER" id="PTHR44846:SF12">
    <property type="entry name" value="HTH-TYPE TRANSCRIPTIONAL REGULATOR TRER"/>
    <property type="match status" value="1"/>
</dbReference>
<dbReference type="InterPro" id="IPR028978">
    <property type="entry name" value="Chorismate_lyase_/UTRA_dom_sf"/>
</dbReference>
<dbReference type="SMART" id="SM00345">
    <property type="entry name" value="HTH_GNTR"/>
    <property type="match status" value="1"/>
</dbReference>
<keyword evidence="6" id="KW-1185">Reference proteome</keyword>
<dbReference type="InterPro" id="IPR036388">
    <property type="entry name" value="WH-like_DNA-bd_sf"/>
</dbReference>
<dbReference type="InterPro" id="IPR050679">
    <property type="entry name" value="Bact_HTH_transcr_reg"/>
</dbReference>
<evidence type="ECO:0000313" key="5">
    <source>
        <dbReference type="EMBL" id="TGD23221.1"/>
    </source>
</evidence>
<dbReference type="PRINTS" id="PR00035">
    <property type="entry name" value="HTHGNTR"/>
</dbReference>
<evidence type="ECO:0000256" key="1">
    <source>
        <dbReference type="ARBA" id="ARBA00023015"/>
    </source>
</evidence>
<dbReference type="PROSITE" id="PS50949">
    <property type="entry name" value="HTH_GNTR"/>
    <property type="match status" value="1"/>
</dbReference>
<gene>
    <name evidence="5" type="ORF">EGT49_06840</name>
</gene>
<reference evidence="5 6" key="1">
    <citation type="submission" date="2018-10" db="EMBL/GenBank/DDBJ databases">
        <title>Lactobacillus sp. R7 and Lactobacillus sp. R19 isolated from fermented mustard green product of Taiwan.</title>
        <authorList>
            <person name="Lin S.-T."/>
        </authorList>
    </citation>
    <scope>NUCLEOTIDE SEQUENCE [LARGE SCALE GENOMIC DNA]</scope>
    <source>
        <strain evidence="5 6">BCRC 81127</strain>
    </source>
</reference>
<dbReference type="GO" id="GO:0003677">
    <property type="term" value="F:DNA binding"/>
    <property type="evidence" value="ECO:0007669"/>
    <property type="project" value="UniProtKB-KW"/>
</dbReference>
<proteinExistence type="predicted"/>
<dbReference type="Gene3D" id="3.40.1410.10">
    <property type="entry name" value="Chorismate lyase-like"/>
    <property type="match status" value="1"/>
</dbReference>
<dbReference type="SMART" id="SM00866">
    <property type="entry name" value="UTRA"/>
    <property type="match status" value="1"/>
</dbReference>
<dbReference type="SUPFAM" id="SSF46785">
    <property type="entry name" value="Winged helix' DNA-binding domain"/>
    <property type="match status" value="1"/>
</dbReference>
<dbReference type="EMBL" id="RKLY01000014">
    <property type="protein sequence ID" value="TGD23221.1"/>
    <property type="molecule type" value="Genomic_DNA"/>
</dbReference>
<evidence type="ECO:0000256" key="2">
    <source>
        <dbReference type="ARBA" id="ARBA00023125"/>
    </source>
</evidence>
<dbReference type="GO" id="GO:0045892">
    <property type="term" value="P:negative regulation of DNA-templated transcription"/>
    <property type="evidence" value="ECO:0007669"/>
    <property type="project" value="TreeGrafter"/>
</dbReference>
<dbReference type="Pfam" id="PF00392">
    <property type="entry name" value="GntR"/>
    <property type="match status" value="1"/>
</dbReference>
<dbReference type="Pfam" id="PF07702">
    <property type="entry name" value="UTRA"/>
    <property type="match status" value="1"/>
</dbReference>
<dbReference type="GO" id="GO:0003700">
    <property type="term" value="F:DNA-binding transcription factor activity"/>
    <property type="evidence" value="ECO:0007669"/>
    <property type="project" value="InterPro"/>
</dbReference>
<dbReference type="CDD" id="cd07377">
    <property type="entry name" value="WHTH_GntR"/>
    <property type="match status" value="1"/>
</dbReference>
<dbReference type="AlphaFoldDB" id="A0A4Z0JJK5"/>
<dbReference type="InterPro" id="IPR000524">
    <property type="entry name" value="Tscrpt_reg_HTH_GntR"/>
</dbReference>
<organism evidence="5 6">
    <name type="scientific">Companilactobacillus suantsaicola</name>
    <dbReference type="NCBI Taxonomy" id="2487723"/>
    <lineage>
        <taxon>Bacteria</taxon>
        <taxon>Bacillati</taxon>
        <taxon>Bacillota</taxon>
        <taxon>Bacilli</taxon>
        <taxon>Lactobacillales</taxon>
        <taxon>Lactobacillaceae</taxon>
        <taxon>Companilactobacillus</taxon>
    </lineage>
</organism>
<evidence type="ECO:0000313" key="6">
    <source>
        <dbReference type="Proteomes" id="UP000298021"/>
    </source>
</evidence>
<evidence type="ECO:0000259" key="4">
    <source>
        <dbReference type="PROSITE" id="PS50949"/>
    </source>
</evidence>
<accession>A0A4Z0JJK5</accession>
<sequence>MEVDIIPNNKYDSIYADLKNRIKQDEFQYQDKLPSETNLVLQYNCSRNTLRRAIKKLGADGYVQSVRGKGVIVIYNSHLENDLIKNGNHSFSQMADRNKIKFKTTVLLFDEIEVDKKLSLESTFPIGTPVYYIKRLRSIGSDNYIVEENYFMRKVVKDLTINIAQDSVYKYLNEVLNEPIATTKRILTIGLADEQDKKYLDLKTYNAIPIVTNYSFTNDGTMFEYTVSHHRPDKFIFYDQNETNPVSFMLNN</sequence>
<keyword evidence="2" id="KW-0238">DNA-binding</keyword>
<protein>
    <submittedName>
        <fullName evidence="5">GntR family transcriptional regulator</fullName>
    </submittedName>
</protein>
<name>A0A4Z0JJK5_9LACO</name>
<dbReference type="InterPro" id="IPR011663">
    <property type="entry name" value="UTRA"/>
</dbReference>
<feature type="domain" description="HTH gntR-type" evidence="4">
    <location>
        <begin position="8"/>
        <end position="76"/>
    </location>
</feature>
<comment type="caution">
    <text evidence="5">The sequence shown here is derived from an EMBL/GenBank/DDBJ whole genome shotgun (WGS) entry which is preliminary data.</text>
</comment>
<dbReference type="Gene3D" id="1.10.10.10">
    <property type="entry name" value="Winged helix-like DNA-binding domain superfamily/Winged helix DNA-binding domain"/>
    <property type="match status" value="1"/>
</dbReference>
<keyword evidence="1" id="KW-0805">Transcription regulation</keyword>
<dbReference type="InterPro" id="IPR036390">
    <property type="entry name" value="WH_DNA-bd_sf"/>
</dbReference>
<dbReference type="Proteomes" id="UP000298021">
    <property type="component" value="Unassembled WGS sequence"/>
</dbReference>
<keyword evidence="3" id="KW-0804">Transcription</keyword>
<dbReference type="SUPFAM" id="SSF64288">
    <property type="entry name" value="Chorismate lyase-like"/>
    <property type="match status" value="1"/>
</dbReference>